<proteinExistence type="predicted"/>
<dbReference type="AlphaFoldDB" id="A0AA95JH68"/>
<accession>A0AA95JH68</accession>
<organism evidence="2 3">
    <name type="scientific">Candidatus Cohnella colombiensis</name>
    <dbReference type="NCBI Taxonomy" id="3121368"/>
    <lineage>
        <taxon>Bacteria</taxon>
        <taxon>Bacillati</taxon>
        <taxon>Bacillota</taxon>
        <taxon>Bacilli</taxon>
        <taxon>Bacillales</taxon>
        <taxon>Paenibacillaceae</taxon>
        <taxon>Cohnella</taxon>
    </lineage>
</organism>
<feature type="transmembrane region" description="Helical" evidence="1">
    <location>
        <begin position="249"/>
        <end position="268"/>
    </location>
</feature>
<evidence type="ECO:0000256" key="1">
    <source>
        <dbReference type="SAM" id="Phobius"/>
    </source>
</evidence>
<keyword evidence="1" id="KW-0812">Transmembrane</keyword>
<evidence type="ECO:0000313" key="3">
    <source>
        <dbReference type="Proteomes" id="UP001178662"/>
    </source>
</evidence>
<gene>
    <name evidence="2" type="ORF">P0Y55_06655</name>
</gene>
<reference evidence="2" key="1">
    <citation type="submission" date="2023-03" db="EMBL/GenBank/DDBJ databases">
        <title>Andean soil-derived lignocellulolytic bacterial consortium as a source of novel taxa and putative plastic-active enzymes.</title>
        <authorList>
            <person name="Diaz-Garcia L."/>
            <person name="Chuvochina M."/>
            <person name="Feuerriegel G."/>
            <person name="Bunk B."/>
            <person name="Sproer C."/>
            <person name="Streit W.R."/>
            <person name="Rodriguez L.M."/>
            <person name="Overmann J."/>
            <person name="Jimenez D.J."/>
        </authorList>
    </citation>
    <scope>NUCLEOTIDE SEQUENCE</scope>
    <source>
        <strain evidence="2">MAG 2441</strain>
    </source>
</reference>
<sequence length="275" mass="30250">MLRSFGVQLVRVMILAVCGMLAMIQVNVKTLAAPAIRNDYKSFLKSAETLYTAVNNGDFAQVLTIMKVIEQRLIHLSLKDVVSAEGIEALAANVAGLKKATIAVKQDPLQWQMGAAKLRLAADALANPDQPLWFQYQSVLKEDISTLKGTLVAYASGQQVPKAALTASKQLQQHYQLIRTAALLKLAPELIERSDSVFRYMNTLMQAQSPKYELVQNMMEPLQDAITALFPEDGKATATTIVGATSVPLGWMITLGVFIIAVLSWASWKRYQSEH</sequence>
<keyword evidence="1" id="KW-0472">Membrane</keyword>
<dbReference type="EMBL" id="CP119317">
    <property type="protein sequence ID" value="WEK55720.1"/>
    <property type="molecule type" value="Genomic_DNA"/>
</dbReference>
<dbReference type="Proteomes" id="UP001178662">
    <property type="component" value="Chromosome"/>
</dbReference>
<protein>
    <submittedName>
        <fullName evidence="2">Sporulation protein YpjB</fullName>
    </submittedName>
</protein>
<dbReference type="Pfam" id="PF09577">
    <property type="entry name" value="Spore_YpjB"/>
    <property type="match status" value="1"/>
</dbReference>
<keyword evidence="3" id="KW-1185">Reference proteome</keyword>
<keyword evidence="1" id="KW-1133">Transmembrane helix</keyword>
<name>A0AA95JH68_9BACL</name>
<dbReference type="InterPro" id="IPR014231">
    <property type="entry name" value="Spore_YpjB"/>
</dbReference>
<evidence type="ECO:0000313" key="2">
    <source>
        <dbReference type="EMBL" id="WEK55720.1"/>
    </source>
</evidence>